<dbReference type="SMART" id="SM00525">
    <property type="entry name" value="FES"/>
    <property type="match status" value="1"/>
</dbReference>
<organism evidence="6 7">
    <name type="scientific">Deinococcus grandis</name>
    <dbReference type="NCBI Taxonomy" id="57498"/>
    <lineage>
        <taxon>Bacteria</taxon>
        <taxon>Thermotogati</taxon>
        <taxon>Deinococcota</taxon>
        <taxon>Deinococci</taxon>
        <taxon>Deinococcales</taxon>
        <taxon>Deinococcaceae</taxon>
        <taxon>Deinococcus</taxon>
    </lineage>
</organism>
<dbReference type="Gene3D" id="1.10.340.30">
    <property type="entry name" value="Hypothetical protein, domain 2"/>
    <property type="match status" value="1"/>
</dbReference>
<evidence type="ECO:0000256" key="3">
    <source>
        <dbReference type="ARBA" id="ARBA00023004"/>
    </source>
</evidence>
<dbReference type="OrthoDB" id="9800977at2"/>
<keyword evidence="6" id="KW-0378">Hydrolase</keyword>
<dbReference type="Proteomes" id="UP000056209">
    <property type="component" value="Unassembled WGS sequence"/>
</dbReference>
<keyword evidence="3" id="KW-0408">Iron</keyword>
<comment type="caution">
    <text evidence="6">The sequence shown here is derived from an EMBL/GenBank/DDBJ whole genome shotgun (WGS) entry which is preliminary data.</text>
</comment>
<gene>
    <name evidence="6" type="ORF">DEIGR_102374</name>
</gene>
<name>A0A124BRV6_9DEIO</name>
<dbReference type="SMART" id="SM00478">
    <property type="entry name" value="ENDO3c"/>
    <property type="match status" value="1"/>
</dbReference>
<dbReference type="AlphaFoldDB" id="A0A124BRV6"/>
<dbReference type="InterPro" id="IPR023170">
    <property type="entry name" value="HhH_base_excis_C"/>
</dbReference>
<dbReference type="PANTHER" id="PTHR47203">
    <property type="match status" value="1"/>
</dbReference>
<dbReference type="InterPro" id="IPR011257">
    <property type="entry name" value="DNA_glycosylase"/>
</dbReference>
<dbReference type="EMBL" id="BCMS01000001">
    <property type="protein sequence ID" value="GAQ22347.1"/>
    <property type="molecule type" value="Genomic_DNA"/>
</dbReference>
<feature type="domain" description="HhH-GPD" evidence="5">
    <location>
        <begin position="50"/>
        <end position="213"/>
    </location>
</feature>
<evidence type="ECO:0000259" key="5">
    <source>
        <dbReference type="SMART" id="SM00478"/>
    </source>
</evidence>
<evidence type="ECO:0000256" key="4">
    <source>
        <dbReference type="ARBA" id="ARBA00023014"/>
    </source>
</evidence>
<protein>
    <submittedName>
        <fullName evidence="6">Endonuclease III</fullName>
    </submittedName>
</protein>
<dbReference type="GO" id="GO:0004519">
    <property type="term" value="F:endonuclease activity"/>
    <property type="evidence" value="ECO:0007669"/>
    <property type="project" value="UniProtKB-KW"/>
</dbReference>
<evidence type="ECO:0000256" key="2">
    <source>
        <dbReference type="ARBA" id="ARBA00022723"/>
    </source>
</evidence>
<dbReference type="GO" id="GO:0051539">
    <property type="term" value="F:4 iron, 4 sulfur cluster binding"/>
    <property type="evidence" value="ECO:0007669"/>
    <property type="project" value="InterPro"/>
</dbReference>
<reference evidence="7" key="1">
    <citation type="submission" date="2015-11" db="EMBL/GenBank/DDBJ databases">
        <title>Draft Genome Sequence of the Radioresistant Bacterium Deinococcus grandis, Isolated from Freshwater Fish in Japan.</title>
        <authorList>
            <person name="Satoh K."/>
            <person name="Onodera T."/>
            <person name="Omoso K."/>
            <person name="Takeda-Yano K."/>
            <person name="Katayama T."/>
            <person name="Oono Y."/>
            <person name="Narumi I."/>
        </authorList>
    </citation>
    <scope>NUCLEOTIDE SEQUENCE [LARGE SCALE GENOMIC DNA]</scope>
    <source>
        <strain evidence="7">ATCC 43672</strain>
    </source>
</reference>
<dbReference type="GO" id="GO:0046872">
    <property type="term" value="F:metal ion binding"/>
    <property type="evidence" value="ECO:0007669"/>
    <property type="project" value="UniProtKB-KW"/>
</dbReference>
<dbReference type="PIRSF" id="PIRSF001435">
    <property type="entry name" value="Nth"/>
    <property type="match status" value="1"/>
</dbReference>
<dbReference type="SUPFAM" id="SSF48150">
    <property type="entry name" value="DNA-glycosylase"/>
    <property type="match status" value="1"/>
</dbReference>
<dbReference type="GO" id="GO:0006284">
    <property type="term" value="P:base-excision repair"/>
    <property type="evidence" value="ECO:0007669"/>
    <property type="project" value="InterPro"/>
</dbReference>
<keyword evidence="2" id="KW-0479">Metal-binding</keyword>
<keyword evidence="7" id="KW-1185">Reference proteome</keyword>
<keyword evidence="4" id="KW-0411">Iron-sulfur</keyword>
<comment type="cofactor">
    <cofactor evidence="1">
        <name>[4Fe-4S] cluster</name>
        <dbReference type="ChEBI" id="CHEBI:49883"/>
    </cofactor>
</comment>
<dbReference type="RefSeq" id="WP_058977419.1">
    <property type="nucleotide sequence ID" value="NZ_BCMS01000001.1"/>
</dbReference>
<evidence type="ECO:0000256" key="1">
    <source>
        <dbReference type="ARBA" id="ARBA00001966"/>
    </source>
</evidence>
<dbReference type="InterPro" id="IPR003651">
    <property type="entry name" value="Endonuclease3_FeS-loop_motif"/>
</dbReference>
<dbReference type="GO" id="GO:0016787">
    <property type="term" value="F:hydrolase activity"/>
    <property type="evidence" value="ECO:0007669"/>
    <property type="project" value="UniProtKB-ARBA"/>
</dbReference>
<keyword evidence="6" id="KW-0255">Endonuclease</keyword>
<dbReference type="Pfam" id="PF10576">
    <property type="entry name" value="EndIII_4Fe-2S"/>
    <property type="match status" value="1"/>
</dbReference>
<dbReference type="InterPro" id="IPR003265">
    <property type="entry name" value="HhH-GPD_domain"/>
</dbReference>
<dbReference type="GO" id="GO:0140097">
    <property type="term" value="F:catalytic activity, acting on DNA"/>
    <property type="evidence" value="ECO:0007669"/>
    <property type="project" value="UniProtKB-ARBA"/>
</dbReference>
<dbReference type="PANTHER" id="PTHR47203:SF1">
    <property type="entry name" value="HYPOTHETICAL BASE EXCISION DNA REPAIR PROTEIN (EUROFUNG)"/>
    <property type="match status" value="1"/>
</dbReference>
<evidence type="ECO:0000313" key="7">
    <source>
        <dbReference type="Proteomes" id="UP000056209"/>
    </source>
</evidence>
<keyword evidence="6" id="KW-0540">Nuclease</keyword>
<dbReference type="CDD" id="cd00056">
    <property type="entry name" value="ENDO3c"/>
    <property type="match status" value="1"/>
</dbReference>
<sequence>MPRPAPTFTAPATLPEVTRRLTGQYLPDGELPFPRTRPADLLSSLIRTILGQQNTRAAADRQYRALREAYPQWEAALLDGPDGIEDTLRGAGGGLHRSKAASVHGILTALAGPDENGPLTLEHLSGLTDEAARATLEALPGVGRHTAALMLLFDLHRPAMPVEGNLDRLARRLEWVPDAWTGARVERWFDAAVPRTTPDRLRLHVAGVRHGREVCLSRHPRCDACVLADLCPSAALLGPG</sequence>
<evidence type="ECO:0000313" key="6">
    <source>
        <dbReference type="EMBL" id="GAQ22347.1"/>
    </source>
</evidence>
<accession>A0A124BRV6</accession>
<proteinExistence type="predicted"/>
<dbReference type="Gene3D" id="1.10.1670.10">
    <property type="entry name" value="Helix-hairpin-Helix base-excision DNA repair enzymes (C-terminal)"/>
    <property type="match status" value="1"/>
</dbReference>